<gene>
    <name evidence="4" type="ORF">CHS0354_000119</name>
</gene>
<keyword evidence="1 2" id="KW-1015">Disulfide bond</keyword>
<evidence type="ECO:0000256" key="2">
    <source>
        <dbReference type="PROSITE-ProRule" id="PRU00124"/>
    </source>
</evidence>
<feature type="disulfide bond" evidence="2">
    <location>
        <begin position="82"/>
        <end position="94"/>
    </location>
</feature>
<dbReference type="PROSITE" id="PS50068">
    <property type="entry name" value="LDLRA_2"/>
    <property type="match status" value="1"/>
</dbReference>
<name>A0AAE0RY98_9BIVA</name>
<dbReference type="Proteomes" id="UP001195483">
    <property type="component" value="Unassembled WGS sequence"/>
</dbReference>
<reference evidence="4" key="2">
    <citation type="journal article" date="2021" name="Genome Biol. Evol.">
        <title>Developing a high-quality reference genome for a parasitic bivalve with doubly uniparental inheritance (Bivalvia: Unionida).</title>
        <authorList>
            <person name="Smith C.H."/>
        </authorList>
    </citation>
    <scope>NUCLEOTIDE SEQUENCE</scope>
    <source>
        <strain evidence="4">CHS0354</strain>
        <tissue evidence="4">Mantle</tissue>
    </source>
</reference>
<organism evidence="4 5">
    <name type="scientific">Potamilus streckersoni</name>
    <dbReference type="NCBI Taxonomy" id="2493646"/>
    <lineage>
        <taxon>Eukaryota</taxon>
        <taxon>Metazoa</taxon>
        <taxon>Spiralia</taxon>
        <taxon>Lophotrochozoa</taxon>
        <taxon>Mollusca</taxon>
        <taxon>Bivalvia</taxon>
        <taxon>Autobranchia</taxon>
        <taxon>Heteroconchia</taxon>
        <taxon>Palaeoheterodonta</taxon>
        <taxon>Unionida</taxon>
        <taxon>Unionoidea</taxon>
        <taxon>Unionidae</taxon>
        <taxon>Ambleminae</taxon>
        <taxon>Lampsilini</taxon>
        <taxon>Potamilus</taxon>
    </lineage>
</organism>
<comment type="caution">
    <text evidence="2">Lacks conserved residue(s) required for the propagation of feature annotation.</text>
</comment>
<accession>A0AAE0RY98</accession>
<keyword evidence="5" id="KW-1185">Reference proteome</keyword>
<dbReference type="PANTHER" id="PTHR24652">
    <property type="entry name" value="LOW-DENSITY LIPOPROTEIN RECEPTOR CLASS A DOMAIN-CONTAINING PROTEIN 2"/>
    <property type="match status" value="1"/>
</dbReference>
<feature type="transmembrane region" description="Helical" evidence="3">
    <location>
        <begin position="119"/>
        <end position="141"/>
    </location>
</feature>
<evidence type="ECO:0000313" key="5">
    <source>
        <dbReference type="Proteomes" id="UP001195483"/>
    </source>
</evidence>
<keyword evidence="3" id="KW-0472">Membrane</keyword>
<evidence type="ECO:0000256" key="1">
    <source>
        <dbReference type="ARBA" id="ARBA00023157"/>
    </source>
</evidence>
<dbReference type="EMBL" id="JAEAOA010000046">
    <property type="protein sequence ID" value="KAK3581735.1"/>
    <property type="molecule type" value="Genomic_DNA"/>
</dbReference>
<dbReference type="SUPFAM" id="SSF57424">
    <property type="entry name" value="LDL receptor-like module"/>
    <property type="match status" value="1"/>
</dbReference>
<dbReference type="InterPro" id="IPR035914">
    <property type="entry name" value="Sperma_CUB_dom_sf"/>
</dbReference>
<dbReference type="Pfam" id="PF00057">
    <property type="entry name" value="Ldl_recept_a"/>
    <property type="match status" value="1"/>
</dbReference>
<evidence type="ECO:0008006" key="6">
    <source>
        <dbReference type="Google" id="ProtNLM"/>
    </source>
</evidence>
<dbReference type="AlphaFoldDB" id="A0AAE0RY98"/>
<dbReference type="InterPro" id="IPR036055">
    <property type="entry name" value="LDL_receptor-like_sf"/>
</dbReference>
<evidence type="ECO:0000256" key="3">
    <source>
        <dbReference type="SAM" id="Phobius"/>
    </source>
</evidence>
<dbReference type="Gene3D" id="4.10.400.10">
    <property type="entry name" value="Low-density Lipoprotein Receptor"/>
    <property type="match status" value="1"/>
</dbReference>
<feature type="disulfide bond" evidence="2">
    <location>
        <begin position="89"/>
        <end position="107"/>
    </location>
</feature>
<dbReference type="InterPro" id="IPR002172">
    <property type="entry name" value="LDrepeatLR_classA_rpt"/>
</dbReference>
<dbReference type="InterPro" id="IPR042333">
    <property type="entry name" value="LRAD2/Mig-13-like"/>
</dbReference>
<dbReference type="SUPFAM" id="SSF49854">
    <property type="entry name" value="Spermadhesin, CUB domain"/>
    <property type="match status" value="1"/>
</dbReference>
<keyword evidence="3" id="KW-1133">Transmembrane helix</keyword>
<evidence type="ECO:0000313" key="4">
    <source>
        <dbReference type="EMBL" id="KAK3581735.1"/>
    </source>
</evidence>
<protein>
    <recommendedName>
        <fullName evidence="6">CUB domain-containing protein</fullName>
    </recommendedName>
</protein>
<dbReference type="CDD" id="cd00112">
    <property type="entry name" value="LDLa"/>
    <property type="match status" value="1"/>
</dbReference>
<reference evidence="4" key="1">
    <citation type="journal article" date="2021" name="Genome Biol. Evol.">
        <title>A High-Quality Reference Genome for a Parasitic Bivalve with Doubly Uniparental Inheritance (Bivalvia: Unionida).</title>
        <authorList>
            <person name="Smith C.H."/>
        </authorList>
    </citation>
    <scope>NUCLEOTIDE SEQUENCE</scope>
    <source>
        <strain evidence="4">CHS0354</strain>
    </source>
</reference>
<dbReference type="Gene3D" id="2.60.120.290">
    <property type="entry name" value="Spermadhesin, CUB domain"/>
    <property type="match status" value="1"/>
</dbReference>
<keyword evidence="3" id="KW-0812">Transmembrane</keyword>
<comment type="caution">
    <text evidence="4">The sequence shown here is derived from an EMBL/GenBank/DDBJ whole genome shotgun (WGS) entry which is preliminary data.</text>
</comment>
<sequence length="223" mass="24908">MYQNNVPTLDLLSDMWQEERYLLRYIAICKGITNGNRLCGWQEKDRGYESSSSSLTLRFHSDESLQYEGFTLILTPFHYGDCHADEYKCHNSRCIGESNTCNGYNPCGDYSDCHLKGGAIAVIVIATVTGLIAAIVTVIYCRRKRRIAIKRQNVHVPVQTIYPVVEPNVINTHASYPEAYGNYIGAQVCSPGITAHMYSGASPTYPPTVPDSNPPPYSQHNFS</sequence>
<proteinExistence type="predicted"/>
<reference evidence="4" key="3">
    <citation type="submission" date="2023-05" db="EMBL/GenBank/DDBJ databases">
        <authorList>
            <person name="Smith C.H."/>
        </authorList>
    </citation>
    <scope>NUCLEOTIDE SEQUENCE</scope>
    <source>
        <strain evidence="4">CHS0354</strain>
        <tissue evidence="4">Mantle</tissue>
    </source>
</reference>